<dbReference type="STRING" id="188477.A0A433STV8"/>
<keyword evidence="12" id="KW-1185">Reference proteome</keyword>
<dbReference type="Pfam" id="PF00019">
    <property type="entry name" value="TGF_beta"/>
    <property type="match status" value="1"/>
</dbReference>
<evidence type="ECO:0000256" key="5">
    <source>
        <dbReference type="ARBA" id="ARBA00023030"/>
    </source>
</evidence>
<evidence type="ECO:0000256" key="6">
    <source>
        <dbReference type="ARBA" id="ARBA00023157"/>
    </source>
</evidence>
<reference evidence="11 12" key="1">
    <citation type="submission" date="2019-01" db="EMBL/GenBank/DDBJ databases">
        <title>A draft genome assembly of the solar-powered sea slug Elysia chlorotica.</title>
        <authorList>
            <person name="Cai H."/>
            <person name="Li Q."/>
            <person name="Fang X."/>
            <person name="Li J."/>
            <person name="Curtis N.E."/>
            <person name="Altenburger A."/>
            <person name="Shibata T."/>
            <person name="Feng M."/>
            <person name="Maeda T."/>
            <person name="Schwartz J.A."/>
            <person name="Shigenobu S."/>
            <person name="Lundholm N."/>
            <person name="Nishiyama T."/>
            <person name="Yang H."/>
            <person name="Hasebe M."/>
            <person name="Li S."/>
            <person name="Pierce S.K."/>
            <person name="Wang J."/>
        </authorList>
    </citation>
    <scope>NUCLEOTIDE SEQUENCE [LARGE SCALE GENOMIC DNA]</scope>
    <source>
        <strain evidence="11">EC2010</strain>
        <tissue evidence="11">Whole organism of an adult</tissue>
    </source>
</reference>
<dbReference type="OrthoDB" id="5987191at2759"/>
<evidence type="ECO:0000256" key="1">
    <source>
        <dbReference type="ARBA" id="ARBA00004613"/>
    </source>
</evidence>
<comment type="subcellular location">
    <subcellularLocation>
        <location evidence="1">Secreted</location>
    </subcellularLocation>
</comment>
<organism evidence="11 12">
    <name type="scientific">Elysia chlorotica</name>
    <name type="common">Eastern emerald elysia</name>
    <name type="synonym">Sea slug</name>
    <dbReference type="NCBI Taxonomy" id="188477"/>
    <lineage>
        <taxon>Eukaryota</taxon>
        <taxon>Metazoa</taxon>
        <taxon>Spiralia</taxon>
        <taxon>Lophotrochozoa</taxon>
        <taxon>Mollusca</taxon>
        <taxon>Gastropoda</taxon>
        <taxon>Heterobranchia</taxon>
        <taxon>Euthyneura</taxon>
        <taxon>Panpulmonata</taxon>
        <taxon>Sacoglossa</taxon>
        <taxon>Placobranchoidea</taxon>
        <taxon>Plakobranchidae</taxon>
        <taxon>Elysia</taxon>
    </lineage>
</organism>
<dbReference type="InterPro" id="IPR015615">
    <property type="entry name" value="TGF-beta-rel"/>
</dbReference>
<gene>
    <name evidence="11" type="ORF">EGW08_019541</name>
</gene>
<dbReference type="InterPro" id="IPR017948">
    <property type="entry name" value="TGFb_CS"/>
</dbReference>
<dbReference type="PROSITE" id="PS51362">
    <property type="entry name" value="TGF_BETA_2"/>
    <property type="match status" value="1"/>
</dbReference>
<comment type="similarity">
    <text evidence="2 8">Belongs to the TGF-beta family.</text>
</comment>
<dbReference type="EMBL" id="RQTK01001030">
    <property type="protein sequence ID" value="RUS72705.1"/>
    <property type="molecule type" value="Genomic_DNA"/>
</dbReference>
<keyword evidence="5 8" id="KW-0339">Growth factor</keyword>
<accession>A0A433STV8</accession>
<dbReference type="PROSITE" id="PS00250">
    <property type="entry name" value="TGF_BETA_1"/>
    <property type="match status" value="1"/>
</dbReference>
<dbReference type="GO" id="GO:0005125">
    <property type="term" value="F:cytokine activity"/>
    <property type="evidence" value="ECO:0007669"/>
    <property type="project" value="TreeGrafter"/>
</dbReference>
<keyword evidence="6" id="KW-1015">Disulfide bond</keyword>
<evidence type="ECO:0000256" key="4">
    <source>
        <dbReference type="ARBA" id="ARBA00022729"/>
    </source>
</evidence>
<dbReference type="PANTHER" id="PTHR11848:SF308">
    <property type="entry name" value="BMP-LIKE PROTEIN UNC-129"/>
    <property type="match status" value="1"/>
</dbReference>
<name>A0A433STV8_ELYCH</name>
<evidence type="ECO:0000256" key="3">
    <source>
        <dbReference type="ARBA" id="ARBA00022525"/>
    </source>
</evidence>
<dbReference type="AlphaFoldDB" id="A0A433STV8"/>
<proteinExistence type="inferred from homology"/>
<dbReference type="SUPFAM" id="SSF57501">
    <property type="entry name" value="Cystine-knot cytokines"/>
    <property type="match status" value="1"/>
</dbReference>
<feature type="region of interest" description="Disordered" evidence="9">
    <location>
        <begin position="60"/>
        <end position="101"/>
    </location>
</feature>
<evidence type="ECO:0000313" key="11">
    <source>
        <dbReference type="EMBL" id="RUS72705.1"/>
    </source>
</evidence>
<keyword evidence="3" id="KW-0964">Secreted</keyword>
<feature type="compositionally biased region" description="Basic residues" evidence="9">
    <location>
        <begin position="90"/>
        <end position="100"/>
    </location>
</feature>
<dbReference type="PANTHER" id="PTHR11848">
    <property type="entry name" value="TGF-BETA FAMILY"/>
    <property type="match status" value="1"/>
</dbReference>
<dbReference type="GO" id="GO:0008083">
    <property type="term" value="F:growth factor activity"/>
    <property type="evidence" value="ECO:0007669"/>
    <property type="project" value="UniProtKB-KW"/>
</dbReference>
<evidence type="ECO:0000259" key="10">
    <source>
        <dbReference type="PROSITE" id="PS51362"/>
    </source>
</evidence>
<dbReference type="Proteomes" id="UP000271974">
    <property type="component" value="Unassembled WGS sequence"/>
</dbReference>
<evidence type="ECO:0000313" key="12">
    <source>
        <dbReference type="Proteomes" id="UP000271974"/>
    </source>
</evidence>
<dbReference type="InterPro" id="IPR029034">
    <property type="entry name" value="Cystine-knot_cytokine"/>
</dbReference>
<evidence type="ECO:0000256" key="7">
    <source>
        <dbReference type="ARBA" id="ARBA00023180"/>
    </source>
</evidence>
<dbReference type="GO" id="GO:0005615">
    <property type="term" value="C:extracellular space"/>
    <property type="evidence" value="ECO:0007669"/>
    <property type="project" value="TreeGrafter"/>
</dbReference>
<comment type="caution">
    <text evidence="11">The sequence shown here is derived from an EMBL/GenBank/DDBJ whole genome shotgun (WGS) entry which is preliminary data.</text>
</comment>
<feature type="domain" description="TGF-beta family profile" evidence="10">
    <location>
        <begin position="97"/>
        <end position="217"/>
    </location>
</feature>
<keyword evidence="7" id="KW-0325">Glycoprotein</keyword>
<dbReference type="FunFam" id="2.10.90.10:FF:000001">
    <property type="entry name" value="Bone morphogenetic protein 4"/>
    <property type="match status" value="1"/>
</dbReference>
<keyword evidence="4" id="KW-0732">Signal</keyword>
<protein>
    <recommendedName>
        <fullName evidence="10">TGF-beta family profile domain-containing protein</fullName>
    </recommendedName>
</protein>
<feature type="non-terminal residue" evidence="11">
    <location>
        <position position="1"/>
    </location>
</feature>
<dbReference type="Gene3D" id="2.10.90.10">
    <property type="entry name" value="Cystine-knot cytokines"/>
    <property type="match status" value="1"/>
</dbReference>
<sequence>AVFDWHYKKANNFGLLVTAETTSGRHVNGTFVRFAQRNEHHDSKQPALVIFAEDEGRKHANFISPEDEGTRMNGSARLRSRQPNQLNSRNKGKSGGRRKRTYDMYRRYRQKSRTCSRYEMFVDFEEIGWSGWIISPNSYNAYRCDGGCPFPLGQSQKPTNHATVQSIVHAIAVGKNVGTPCCVPNKLYSISLLYFDDNENVILKQYDDMVVASCGCH</sequence>
<evidence type="ECO:0000256" key="8">
    <source>
        <dbReference type="RuleBase" id="RU000354"/>
    </source>
</evidence>
<evidence type="ECO:0000256" key="2">
    <source>
        <dbReference type="ARBA" id="ARBA00006656"/>
    </source>
</evidence>
<dbReference type="CDD" id="cd13765">
    <property type="entry name" value="TGF_beta_ADMP"/>
    <property type="match status" value="1"/>
</dbReference>
<evidence type="ECO:0000256" key="9">
    <source>
        <dbReference type="SAM" id="MobiDB-lite"/>
    </source>
</evidence>
<dbReference type="InterPro" id="IPR001839">
    <property type="entry name" value="TGF-b_C"/>
</dbReference>
<dbReference type="SMART" id="SM00204">
    <property type="entry name" value="TGFB"/>
    <property type="match status" value="1"/>
</dbReference>